<dbReference type="PANTHER" id="PTHR43591">
    <property type="entry name" value="METHYLTRANSFERASE"/>
    <property type="match status" value="1"/>
</dbReference>
<proteinExistence type="predicted"/>
<evidence type="ECO:0000259" key="1">
    <source>
        <dbReference type="Pfam" id="PF08241"/>
    </source>
</evidence>
<gene>
    <name evidence="2" type="ORF">FR943_11150</name>
</gene>
<name>A0ABS6KLD8_9MYCO</name>
<dbReference type="GO" id="GO:0008168">
    <property type="term" value="F:methyltransferase activity"/>
    <property type="evidence" value="ECO:0007669"/>
    <property type="project" value="UniProtKB-KW"/>
</dbReference>
<keyword evidence="2" id="KW-0808">Transferase</keyword>
<dbReference type="InterPro" id="IPR013216">
    <property type="entry name" value="Methyltransf_11"/>
</dbReference>
<dbReference type="InterPro" id="IPR029063">
    <property type="entry name" value="SAM-dependent_MTases_sf"/>
</dbReference>
<dbReference type="SUPFAM" id="SSF53335">
    <property type="entry name" value="S-adenosyl-L-methionine-dependent methyltransferases"/>
    <property type="match status" value="1"/>
</dbReference>
<dbReference type="CDD" id="cd02440">
    <property type="entry name" value="AdoMet_MTases"/>
    <property type="match status" value="1"/>
</dbReference>
<dbReference type="Gene3D" id="3.40.50.150">
    <property type="entry name" value="Vaccinia Virus protein VP39"/>
    <property type="match status" value="1"/>
</dbReference>
<organism evidence="2 3">
    <name type="scientific">[Mycobacterium] fortunisiensis</name>
    <dbReference type="NCBI Taxonomy" id="2600579"/>
    <lineage>
        <taxon>Bacteria</taxon>
        <taxon>Bacillati</taxon>
        <taxon>Actinomycetota</taxon>
        <taxon>Actinomycetes</taxon>
        <taxon>Mycobacteriales</taxon>
        <taxon>Mycobacteriaceae</taxon>
        <taxon>Mycolicibacterium</taxon>
    </lineage>
</organism>
<comment type="caution">
    <text evidence="2">The sequence shown here is derived from an EMBL/GenBank/DDBJ whole genome shotgun (WGS) entry which is preliminary data.</text>
</comment>
<protein>
    <submittedName>
        <fullName evidence="2">Class I SAM-dependent methyltransferase</fullName>
    </submittedName>
</protein>
<keyword evidence="2" id="KW-0489">Methyltransferase</keyword>
<dbReference type="Proteomes" id="UP000812982">
    <property type="component" value="Unassembled WGS sequence"/>
</dbReference>
<feature type="domain" description="Methyltransferase type 11" evidence="1">
    <location>
        <begin position="56"/>
        <end position="155"/>
    </location>
</feature>
<dbReference type="EMBL" id="VOMB01000016">
    <property type="protein sequence ID" value="MBU9764398.1"/>
    <property type="molecule type" value="Genomic_DNA"/>
</dbReference>
<accession>A0ABS6KLD8</accession>
<sequence>MPTTWLDSLTRQTRRAGVLPYPHQAAYFLNNPLRRMSGDDDRAVKQLDLTGFERVLEVGPGPGYFSVAISQKLTRGRLDLLDSRLEMLDKSRSALDRAECYNVSFHQGDAEDELPFYDDSFDVAFLASVLGEISNRQGCVRSLHRIVKPGGLLVFREGFPDPQRLSVAELRALAESEGFVFCDATGNRWHDIVRFRRRP</sequence>
<evidence type="ECO:0000313" key="2">
    <source>
        <dbReference type="EMBL" id="MBU9764398.1"/>
    </source>
</evidence>
<dbReference type="Pfam" id="PF08241">
    <property type="entry name" value="Methyltransf_11"/>
    <property type="match status" value="1"/>
</dbReference>
<evidence type="ECO:0000313" key="3">
    <source>
        <dbReference type="Proteomes" id="UP000812982"/>
    </source>
</evidence>
<reference evidence="2 3" key="1">
    <citation type="journal article" date="2021" name="Sci. Rep.">
        <title>Phenotypic and genomic hallmarks of a novel, potentially pathogenic rapidly growing Mycobacterium species related to the Mycobacterium fortuitum complex.</title>
        <authorList>
            <person name="Gharbi R."/>
            <person name="Khanna V."/>
            <person name="Frigui W."/>
            <person name="Mhenni B."/>
            <person name="Brosch R."/>
            <person name="Mardassi H."/>
        </authorList>
    </citation>
    <scope>NUCLEOTIDE SEQUENCE [LARGE SCALE GENOMIC DNA]</scope>
    <source>
        <strain evidence="2 3">TNTM28</strain>
    </source>
</reference>
<dbReference type="GO" id="GO:0032259">
    <property type="term" value="P:methylation"/>
    <property type="evidence" value="ECO:0007669"/>
    <property type="project" value="UniProtKB-KW"/>
</dbReference>
<keyword evidence="3" id="KW-1185">Reference proteome</keyword>